<proteinExistence type="predicted"/>
<dbReference type="AlphaFoldDB" id="A0A3A8Q1R4"/>
<dbReference type="Gene3D" id="2.120.10.10">
    <property type="match status" value="1"/>
</dbReference>
<organism evidence="2 3">
    <name type="scientific">Corallococcus llansteffanensis</name>
    <dbReference type="NCBI Taxonomy" id="2316731"/>
    <lineage>
        <taxon>Bacteria</taxon>
        <taxon>Pseudomonadati</taxon>
        <taxon>Myxococcota</taxon>
        <taxon>Myxococcia</taxon>
        <taxon>Myxococcales</taxon>
        <taxon>Cystobacterineae</taxon>
        <taxon>Myxococcaceae</taxon>
        <taxon>Corallococcus</taxon>
    </lineage>
</organism>
<dbReference type="PANTHER" id="PTHR38792:SF3">
    <property type="entry name" value="BNR_ASP-BOX REPEAT DOMAIN PROTEIN (AFU_ORTHOLOGUE AFUA_7G06430)-RELATED"/>
    <property type="match status" value="1"/>
</dbReference>
<accession>A0A3A8Q1R4</accession>
<dbReference type="EMBL" id="RAWB01000075">
    <property type="protein sequence ID" value="RKH62699.1"/>
    <property type="molecule type" value="Genomic_DNA"/>
</dbReference>
<gene>
    <name evidence="2" type="ORF">D7V93_09740</name>
</gene>
<feature type="signal peptide" evidence="1">
    <location>
        <begin position="1"/>
        <end position="30"/>
    </location>
</feature>
<protein>
    <submittedName>
        <fullName evidence="2">Phage capsid protein</fullName>
    </submittedName>
</protein>
<dbReference type="Proteomes" id="UP000272888">
    <property type="component" value="Unassembled WGS sequence"/>
</dbReference>
<dbReference type="PANTHER" id="PTHR38792">
    <property type="entry name" value="BNR/ASP-BOX REPEAT DOMAIN PROTEIN (AFU_ORTHOLOGUE AFUA_7G06430)-RELATED"/>
    <property type="match status" value="1"/>
</dbReference>
<name>A0A3A8Q1R4_9BACT</name>
<evidence type="ECO:0000313" key="3">
    <source>
        <dbReference type="Proteomes" id="UP000272888"/>
    </source>
</evidence>
<feature type="chain" id="PRO_5017293751" evidence="1">
    <location>
        <begin position="31"/>
        <end position="398"/>
    </location>
</feature>
<dbReference type="SUPFAM" id="SSF110296">
    <property type="entry name" value="Oligoxyloglucan reducing end-specific cellobiohydrolase"/>
    <property type="match status" value="1"/>
</dbReference>
<evidence type="ECO:0000313" key="2">
    <source>
        <dbReference type="EMBL" id="RKH62699.1"/>
    </source>
</evidence>
<keyword evidence="1" id="KW-0732">Signal</keyword>
<evidence type="ECO:0000256" key="1">
    <source>
        <dbReference type="SAM" id="SignalP"/>
    </source>
</evidence>
<keyword evidence="3" id="KW-1185">Reference proteome</keyword>
<reference evidence="3" key="1">
    <citation type="submission" date="2018-09" db="EMBL/GenBank/DDBJ databases">
        <authorList>
            <person name="Livingstone P.G."/>
            <person name="Whitworth D.E."/>
        </authorList>
    </citation>
    <scope>NUCLEOTIDE SEQUENCE [LARGE SCALE GENOMIC DNA]</scope>
    <source>
        <strain evidence="3">CA051B</strain>
    </source>
</reference>
<sequence>MTPPSWSLRRCLPRRLMTFALLTASFGACAPEEALPNDSQPDTQPVAQVESPLPAGGWRVLMPSGGAPIRGITRRADGVLIGGSSWGHGIDVWTSTNGGASWALHGSVANNPNVEFGDVTMRAIPGTHTVFCAFREYANGQFRVTITRSDNDGDGWVYDSTVVGPTSRFVGAPFLFQRGNGDLQVYYDSELLAAQGGFPGHQWIAMQGRQGTTGAWTAYGTVTVSRDKRAGALSREGMPTVVQLAGDRIMAVVEGVEAFPTGGARANVINAVQSWDGGRTWDDSLRRTVYSSRIDAGSGRRYNAYVPYAIRVGNGPVGVAFCTDEDKAGPPDLSSAPVDQRNCHVGFVTTTSNFETWSAPSPVWTGTSRNYTPGLFERAPNDVIAVIDGLGTNRVLQR</sequence>
<dbReference type="RefSeq" id="WP_120643128.1">
    <property type="nucleotide sequence ID" value="NZ_RAWB01000075.1"/>
</dbReference>
<comment type="caution">
    <text evidence="2">The sequence shown here is derived from an EMBL/GenBank/DDBJ whole genome shotgun (WGS) entry which is preliminary data.</text>
</comment>